<accession>A0A1Q5PLT0</accession>
<dbReference type="GO" id="GO:0006261">
    <property type="term" value="P:DNA-templated DNA replication"/>
    <property type="evidence" value="ECO:0007669"/>
    <property type="project" value="TreeGrafter"/>
</dbReference>
<reference evidence="1 2" key="1">
    <citation type="submission" date="2016-11" db="EMBL/GenBank/DDBJ databases">
        <title>Actinomyces gypaetusis sp. nov. isolated from the vulture Gypaetus barbatus in Qinghai Tibet Plateau China.</title>
        <authorList>
            <person name="Meng X."/>
        </authorList>
    </citation>
    <scope>NUCLEOTIDE SEQUENCE [LARGE SCALE GENOMIC DNA]</scope>
    <source>
        <strain evidence="1 2">VUL4_2</strain>
    </source>
</reference>
<dbReference type="PANTHER" id="PTHR11669:SF8">
    <property type="entry name" value="DNA POLYMERASE III SUBUNIT DELTA"/>
    <property type="match status" value="1"/>
</dbReference>
<dbReference type="PANTHER" id="PTHR11669">
    <property type="entry name" value="REPLICATION FACTOR C / DNA POLYMERASE III GAMMA-TAU SUBUNIT"/>
    <property type="match status" value="1"/>
</dbReference>
<keyword evidence="2" id="KW-1185">Reference proteome</keyword>
<dbReference type="InterPro" id="IPR027417">
    <property type="entry name" value="P-loop_NTPase"/>
</dbReference>
<evidence type="ECO:0000313" key="1">
    <source>
        <dbReference type="EMBL" id="OKL48012.1"/>
    </source>
</evidence>
<sequence>MMTVWEGLIGQRSAAEELARAAQGARYRLKAAWGEELTGAQEDAQRAMTHAWLVTGPPGSGRSNAALAFAAALQCESDPVGCGQCEQCRSVLEGRHRDVQHLATDKVIISIDDVRQMVMQAQSAPGNGRWRVMIIEDADRMLTATTNTLLKAIEEPPERTVWILSTPSVQDVLPTIRSRCRLVSLVVPPAELVAQQLVKEGRAQDQEVALEAALAAQSHIGRARMLLEPDKAEYRKSLRARLSQLVQVDSVGQALQMAAQIHQHAKEQSDEFLSGQAIEEINALRKALGGEEGGKDTPALKSQIKEKEADNKRRAARILRDELDSTMLDCLGFYRDVLTVQTGSQVPLVNQDLTALVNQSAQESTTELTLLRMDAIAQARRRINANVAPLSALEAMVVSFLPPFKGGEVFI</sequence>
<dbReference type="STRING" id="1921764.BSR28_05485"/>
<organism evidence="1 2">
    <name type="scientific">Boudabousia liubingyangii</name>
    <dbReference type="NCBI Taxonomy" id="1921764"/>
    <lineage>
        <taxon>Bacteria</taxon>
        <taxon>Bacillati</taxon>
        <taxon>Actinomycetota</taxon>
        <taxon>Actinomycetes</taxon>
        <taxon>Actinomycetales</taxon>
        <taxon>Actinomycetaceae</taxon>
        <taxon>Boudabousia</taxon>
    </lineage>
</organism>
<comment type="caution">
    <text evidence="1">The sequence shown here is derived from an EMBL/GenBank/DDBJ whole genome shotgun (WGS) entry which is preliminary data.</text>
</comment>
<dbReference type="InterPro" id="IPR050238">
    <property type="entry name" value="DNA_Rep/Repair_Clamp_Loader"/>
</dbReference>
<dbReference type="EMBL" id="MQSV01000003">
    <property type="protein sequence ID" value="OKL48012.1"/>
    <property type="molecule type" value="Genomic_DNA"/>
</dbReference>
<evidence type="ECO:0008006" key="3">
    <source>
        <dbReference type="Google" id="ProtNLM"/>
    </source>
</evidence>
<dbReference type="AlphaFoldDB" id="A0A1Q5PLT0"/>
<dbReference type="SUPFAM" id="SSF52540">
    <property type="entry name" value="P-loop containing nucleoside triphosphate hydrolases"/>
    <property type="match status" value="1"/>
</dbReference>
<dbReference type="Proteomes" id="UP000186785">
    <property type="component" value="Unassembled WGS sequence"/>
</dbReference>
<dbReference type="Pfam" id="PF13177">
    <property type="entry name" value="DNA_pol3_delta2"/>
    <property type="match status" value="1"/>
</dbReference>
<proteinExistence type="predicted"/>
<name>A0A1Q5PLT0_9ACTO</name>
<protein>
    <recommendedName>
        <fullName evidence="3">DNA polymerase III subunit delta</fullName>
    </recommendedName>
</protein>
<gene>
    <name evidence="1" type="ORF">BSR29_05920</name>
</gene>
<evidence type="ECO:0000313" key="2">
    <source>
        <dbReference type="Proteomes" id="UP000186785"/>
    </source>
</evidence>
<dbReference type="NCBIfam" id="NF005926">
    <property type="entry name" value="PRK07940.1"/>
    <property type="match status" value="1"/>
</dbReference>
<dbReference type="Gene3D" id="3.40.50.300">
    <property type="entry name" value="P-loop containing nucleotide triphosphate hydrolases"/>
    <property type="match status" value="1"/>
</dbReference>